<dbReference type="EMBL" id="JASBWR010000019">
    <property type="protein sequence ID" value="KAJ9108592.1"/>
    <property type="molecule type" value="Genomic_DNA"/>
</dbReference>
<gene>
    <name evidence="1" type="ORF">QFC19_002308</name>
</gene>
<sequence length="247" mass="28265">MPPVLPAEQVQRPSFLGVQQAYVLNPDTQILQPVPDNLITIAVRYPQPDQDEAVKFFLSCIPDPAKFLAEQHRKIASMLRSDKVLPIRYRTITLSLKHIEGLADTQGDTITLSLPWISSWATKSDLAAATLEFQGVITHELVHVMQYDGEGSASWWWIEGLADYVRWKLDLAPPHWGKRGEGDSHEDGYSTTAHFLDWLSERKLSQHLVQEINARLMAQGWKEEWFEELTGLPVKTLWDIYKAQQHQ</sequence>
<keyword evidence="2" id="KW-1185">Reference proteome</keyword>
<proteinExistence type="predicted"/>
<evidence type="ECO:0000313" key="1">
    <source>
        <dbReference type="EMBL" id="KAJ9108592.1"/>
    </source>
</evidence>
<name>A0ACC2WAC6_9TREE</name>
<evidence type="ECO:0000313" key="2">
    <source>
        <dbReference type="Proteomes" id="UP001241377"/>
    </source>
</evidence>
<protein>
    <submittedName>
        <fullName evidence="1">Uncharacterized protein</fullName>
    </submittedName>
</protein>
<organism evidence="1 2">
    <name type="scientific">Naganishia cerealis</name>
    <dbReference type="NCBI Taxonomy" id="610337"/>
    <lineage>
        <taxon>Eukaryota</taxon>
        <taxon>Fungi</taxon>
        <taxon>Dikarya</taxon>
        <taxon>Basidiomycota</taxon>
        <taxon>Agaricomycotina</taxon>
        <taxon>Tremellomycetes</taxon>
        <taxon>Filobasidiales</taxon>
        <taxon>Filobasidiaceae</taxon>
        <taxon>Naganishia</taxon>
    </lineage>
</organism>
<accession>A0ACC2WAC6</accession>
<reference evidence="1" key="1">
    <citation type="submission" date="2023-04" db="EMBL/GenBank/DDBJ databases">
        <title>Draft Genome sequencing of Naganishia species isolated from polar environments using Oxford Nanopore Technology.</title>
        <authorList>
            <person name="Leo P."/>
            <person name="Venkateswaran K."/>
        </authorList>
    </citation>
    <scope>NUCLEOTIDE SEQUENCE</scope>
    <source>
        <strain evidence="1">MNA-CCFEE 5261</strain>
    </source>
</reference>
<dbReference type="Proteomes" id="UP001241377">
    <property type="component" value="Unassembled WGS sequence"/>
</dbReference>
<comment type="caution">
    <text evidence="1">The sequence shown here is derived from an EMBL/GenBank/DDBJ whole genome shotgun (WGS) entry which is preliminary data.</text>
</comment>